<evidence type="ECO:0000313" key="4">
    <source>
        <dbReference type="Proteomes" id="UP000001511"/>
    </source>
</evidence>
<dbReference type="Proteomes" id="UP000001511">
    <property type="component" value="Chromosome"/>
</dbReference>
<reference evidence="3 4" key="1">
    <citation type="journal article" date="2010" name="PLoS ONE">
        <title>Genome erosion in a nitrogen-fixing vertically transmitted endosymbiotic multicellular cyanobacterium.</title>
        <authorList>
            <person name="Ran L."/>
            <person name="Larsson J."/>
            <person name="Vigil-Stenman T."/>
            <person name="Nylander J.A."/>
            <person name="Ininbergs K."/>
            <person name="Zheng W.W."/>
            <person name="Lapidus A."/>
            <person name="Lowry S."/>
            <person name="Haselkorn R."/>
            <person name="Bergman B."/>
        </authorList>
    </citation>
    <scope>NUCLEOTIDE SEQUENCE [LARGE SCALE GENOMIC DNA]</scope>
    <source>
        <strain evidence="3 4">0708</strain>
    </source>
</reference>
<keyword evidence="1" id="KW-0175">Coiled coil</keyword>
<keyword evidence="4" id="KW-1185">Reference proteome</keyword>
<gene>
    <name evidence="3" type="ordered locus">Aazo_2268</name>
</gene>
<sequence>MEKRLPPKLDREILKQLGTEQLVEIIIDQGKSIENLTNRVVELEKEIEKLKVSRDLETITLSTPPSGDILKKTEDKQEEKPEENQIRKRKPGAQPGHRGKRRKVFGGVDRIDLR</sequence>
<dbReference type="EMBL" id="CP002059">
    <property type="protein sequence ID" value="ADI64247.1"/>
    <property type="molecule type" value="Genomic_DNA"/>
</dbReference>
<accession>D7DXH1</accession>
<organism evidence="3 4">
    <name type="scientific">Nostoc azollae (strain 0708)</name>
    <name type="common">Anabaena azollae (strain 0708)</name>
    <dbReference type="NCBI Taxonomy" id="551115"/>
    <lineage>
        <taxon>Bacteria</taxon>
        <taxon>Bacillati</taxon>
        <taxon>Cyanobacteriota</taxon>
        <taxon>Cyanophyceae</taxon>
        <taxon>Nostocales</taxon>
        <taxon>Nostocaceae</taxon>
        <taxon>Trichormus</taxon>
    </lineage>
</organism>
<evidence type="ECO:0000256" key="2">
    <source>
        <dbReference type="SAM" id="MobiDB-lite"/>
    </source>
</evidence>
<dbReference type="KEGG" id="naz:Aazo_2268"/>
<dbReference type="HOGENOM" id="CLU_2118525_0_0_3"/>
<dbReference type="RefSeq" id="WP_013191264.1">
    <property type="nucleotide sequence ID" value="NC_014248.1"/>
</dbReference>
<evidence type="ECO:0000313" key="3">
    <source>
        <dbReference type="EMBL" id="ADI64247.1"/>
    </source>
</evidence>
<feature type="compositionally biased region" description="Basic residues" evidence="2">
    <location>
        <begin position="87"/>
        <end position="104"/>
    </location>
</feature>
<feature type="compositionally biased region" description="Basic and acidic residues" evidence="2">
    <location>
        <begin position="69"/>
        <end position="86"/>
    </location>
</feature>
<name>D7DXH1_NOSA0</name>
<dbReference type="eggNOG" id="COG3464">
    <property type="taxonomic scope" value="Bacteria"/>
</dbReference>
<protein>
    <submittedName>
        <fullName evidence="3">Transposase IS66</fullName>
    </submittedName>
</protein>
<proteinExistence type="predicted"/>
<dbReference type="OrthoDB" id="491088at2"/>
<feature type="region of interest" description="Disordered" evidence="2">
    <location>
        <begin position="58"/>
        <end position="114"/>
    </location>
</feature>
<dbReference type="AlphaFoldDB" id="D7DXH1"/>
<feature type="coiled-coil region" evidence="1">
    <location>
        <begin position="26"/>
        <end position="53"/>
    </location>
</feature>
<evidence type="ECO:0000256" key="1">
    <source>
        <dbReference type="SAM" id="Coils"/>
    </source>
</evidence>